<evidence type="ECO:0000313" key="6">
    <source>
        <dbReference type="EMBL" id="OIS94973.1"/>
    </source>
</evidence>
<dbReference type="Proteomes" id="UP000182985">
    <property type="component" value="Unassembled WGS sequence"/>
</dbReference>
<evidence type="ECO:0000256" key="3">
    <source>
        <dbReference type="ARBA" id="ARBA00023136"/>
    </source>
</evidence>
<feature type="transmembrane region" description="Helical" evidence="4">
    <location>
        <begin position="279"/>
        <end position="297"/>
    </location>
</feature>
<dbReference type="Gene3D" id="1.20.1250.20">
    <property type="entry name" value="MFS general substrate transporter like domains"/>
    <property type="match status" value="1"/>
</dbReference>
<organism evidence="6 7">
    <name type="scientific">Brucella cytisi</name>
    <dbReference type="NCBI Taxonomy" id="407152"/>
    <lineage>
        <taxon>Bacteria</taxon>
        <taxon>Pseudomonadati</taxon>
        <taxon>Pseudomonadota</taxon>
        <taxon>Alphaproteobacteria</taxon>
        <taxon>Hyphomicrobiales</taxon>
        <taxon>Brucellaceae</taxon>
        <taxon>Brucella/Ochrobactrum group</taxon>
        <taxon>Brucella</taxon>
    </lineage>
</organism>
<feature type="transmembrane region" description="Helical" evidence="4">
    <location>
        <begin position="303"/>
        <end position="326"/>
    </location>
</feature>
<keyword evidence="2 4" id="KW-1133">Transmembrane helix</keyword>
<keyword evidence="7" id="KW-1185">Reference proteome</keyword>
<name>A0A1J6HPL6_9HYPH</name>
<dbReference type="InterPro" id="IPR011701">
    <property type="entry name" value="MFS"/>
</dbReference>
<sequence length="410" mass="42859">MSNPYREIFSAPGAIGFSAAAFFARLPIAMAPVGIVAMLAQTHGEYWLAGAVSATFALTNAFISPQISRLVDRYGQSRIVMPATIVSVIAFVFLLVATNQGWANWTLFVSAFFAGAMPSIPAMVRARWTEIFRNRPELNTAFAFESAADELVYISGASLSVALAVSLFPEAGMLISTAFLAVGTIAFLLQRSSEPPVRALDQNSPQRSAIWSRPVQIITLALIFVGSTFATAEVSAVAITSELGQPGAASLVIGVYAIGSFLVGITLGALSLRMPLQRQLMIAVSVLALTALPLPFAGTSATLLAVAVFVSGVAISPTFITAFGLIERRVPETMLTEGITWVMTGIGIGMAFGAFVSGWVVDNFGAANGFWVSVVASLSAVITVALGQVSLSGAREAVECDALCAAEAAE</sequence>
<dbReference type="GO" id="GO:0022857">
    <property type="term" value="F:transmembrane transporter activity"/>
    <property type="evidence" value="ECO:0007669"/>
    <property type="project" value="InterPro"/>
</dbReference>
<feature type="transmembrane region" description="Helical" evidence="4">
    <location>
        <begin position="12"/>
        <end position="40"/>
    </location>
</feature>
<dbReference type="InterPro" id="IPR020846">
    <property type="entry name" value="MFS_dom"/>
</dbReference>
<feature type="transmembrane region" description="Helical" evidence="4">
    <location>
        <begin position="46"/>
        <end position="67"/>
    </location>
</feature>
<accession>A0A1J6HPL6</accession>
<dbReference type="PANTHER" id="PTHR23542:SF1">
    <property type="entry name" value="MAJOR FACILITATOR SUPERFAMILY (MFS) PROFILE DOMAIN-CONTAINING PROTEIN"/>
    <property type="match status" value="1"/>
</dbReference>
<dbReference type="Pfam" id="PF07690">
    <property type="entry name" value="MFS_1"/>
    <property type="match status" value="1"/>
</dbReference>
<feature type="transmembrane region" description="Helical" evidence="4">
    <location>
        <begin position="338"/>
        <end position="360"/>
    </location>
</feature>
<keyword evidence="3 4" id="KW-0472">Membrane</keyword>
<reference evidence="6 7" key="1">
    <citation type="submission" date="2016-10" db="EMBL/GenBank/DDBJ databases">
        <title>The Draft Genome Sequence of the Potato Rhizosphere Bacteria Ochrobactrum sp. IPA7.2.</title>
        <authorList>
            <person name="Gogoleva N.E."/>
            <person name="Khlopko Y.A."/>
            <person name="Burygin G.L."/>
            <person name="Plotnikov A.O."/>
        </authorList>
    </citation>
    <scope>NUCLEOTIDE SEQUENCE [LARGE SCALE GENOMIC DNA]</scope>
    <source>
        <strain evidence="6 7">IPA7.2</strain>
    </source>
</reference>
<gene>
    <name evidence="6" type="ORF">BLA27_02985</name>
</gene>
<dbReference type="AlphaFoldDB" id="A0A1J6HPL6"/>
<dbReference type="PROSITE" id="PS50850">
    <property type="entry name" value="MFS"/>
    <property type="match status" value="1"/>
</dbReference>
<feature type="transmembrane region" description="Helical" evidence="4">
    <location>
        <begin position="366"/>
        <end position="386"/>
    </location>
</feature>
<protein>
    <submittedName>
        <fullName evidence="6">ABC transporter permease</fullName>
    </submittedName>
</protein>
<feature type="domain" description="Major facilitator superfamily (MFS) profile" evidence="5">
    <location>
        <begin position="214"/>
        <end position="410"/>
    </location>
</feature>
<dbReference type="SUPFAM" id="SSF103473">
    <property type="entry name" value="MFS general substrate transporter"/>
    <property type="match status" value="1"/>
</dbReference>
<evidence type="ECO:0000256" key="2">
    <source>
        <dbReference type="ARBA" id="ARBA00022989"/>
    </source>
</evidence>
<dbReference type="EMBL" id="MOEC01000002">
    <property type="protein sequence ID" value="OIS94973.1"/>
    <property type="molecule type" value="Genomic_DNA"/>
</dbReference>
<feature type="transmembrane region" description="Helical" evidence="4">
    <location>
        <begin position="251"/>
        <end position="272"/>
    </location>
</feature>
<feature type="transmembrane region" description="Helical" evidence="4">
    <location>
        <begin position="171"/>
        <end position="189"/>
    </location>
</feature>
<comment type="caution">
    <text evidence="6">The sequence shown here is derived from an EMBL/GenBank/DDBJ whole genome shotgun (WGS) entry which is preliminary data.</text>
</comment>
<evidence type="ECO:0000256" key="4">
    <source>
        <dbReference type="SAM" id="Phobius"/>
    </source>
</evidence>
<feature type="transmembrane region" description="Helical" evidence="4">
    <location>
        <begin position="79"/>
        <end position="96"/>
    </location>
</feature>
<proteinExistence type="predicted"/>
<feature type="transmembrane region" description="Helical" evidence="4">
    <location>
        <begin position="217"/>
        <end position="239"/>
    </location>
</feature>
<dbReference type="PANTHER" id="PTHR23542">
    <property type="match status" value="1"/>
</dbReference>
<evidence type="ECO:0000256" key="1">
    <source>
        <dbReference type="ARBA" id="ARBA00022692"/>
    </source>
</evidence>
<dbReference type="RefSeq" id="WP_071630352.1">
    <property type="nucleotide sequence ID" value="NZ_MOEC01000002.1"/>
</dbReference>
<dbReference type="InterPro" id="IPR036259">
    <property type="entry name" value="MFS_trans_sf"/>
</dbReference>
<evidence type="ECO:0000313" key="7">
    <source>
        <dbReference type="Proteomes" id="UP000182985"/>
    </source>
</evidence>
<keyword evidence="1 4" id="KW-0812">Transmembrane</keyword>
<evidence type="ECO:0000259" key="5">
    <source>
        <dbReference type="PROSITE" id="PS50850"/>
    </source>
</evidence>
<dbReference type="OrthoDB" id="9180256at2"/>
<feature type="transmembrane region" description="Helical" evidence="4">
    <location>
        <begin position="102"/>
        <end position="120"/>
    </location>
</feature>